<dbReference type="GO" id="GO:0020037">
    <property type="term" value="F:heme binding"/>
    <property type="evidence" value="ECO:0007669"/>
    <property type="project" value="InterPro"/>
</dbReference>
<dbReference type="PRINTS" id="PR00385">
    <property type="entry name" value="P450"/>
</dbReference>
<evidence type="ECO:0000256" key="4">
    <source>
        <dbReference type="ARBA" id="ARBA00023004"/>
    </source>
</evidence>
<dbReference type="InterPro" id="IPR036396">
    <property type="entry name" value="Cyt_P450_sf"/>
</dbReference>
<dbReference type="GO" id="GO:0006082">
    <property type="term" value="P:organic acid metabolic process"/>
    <property type="evidence" value="ECO:0007669"/>
    <property type="project" value="TreeGrafter"/>
</dbReference>
<gene>
    <name evidence="5" type="primary">LOC107307907</name>
</gene>
<dbReference type="GeneTree" id="ENSGT00940000157903"/>
<evidence type="ECO:0000256" key="2">
    <source>
        <dbReference type="ARBA" id="ARBA00010617"/>
    </source>
</evidence>
<dbReference type="GO" id="GO:0006805">
    <property type="term" value="P:xenobiotic metabolic process"/>
    <property type="evidence" value="ECO:0007669"/>
    <property type="project" value="TreeGrafter"/>
</dbReference>
<dbReference type="GO" id="GO:0005506">
    <property type="term" value="F:iron ion binding"/>
    <property type="evidence" value="ECO:0007669"/>
    <property type="project" value="InterPro"/>
</dbReference>
<keyword evidence="4" id="KW-0408">Iron</keyword>
<dbReference type="PRINTS" id="PR00463">
    <property type="entry name" value="EP450I"/>
</dbReference>
<sequence>PLREPGLHRHDFCEDNLVACTLDLFFAGTETTSTTIRWALLFMAVYPEIQARVQAEIDAVIGQSRQPALEDRNNMPYTNAVIHEVQRKGNIIPFNLPREAMKDTVLAGFHLPKVTPLLIGQDLEHSHFPVHKGTKLQYPYPTHPSRVR</sequence>
<evidence type="ECO:0000256" key="3">
    <source>
        <dbReference type="ARBA" id="ARBA00022723"/>
    </source>
</evidence>
<dbReference type="InterPro" id="IPR002401">
    <property type="entry name" value="Cyt_P450_E_grp-I"/>
</dbReference>
<evidence type="ECO:0000256" key="1">
    <source>
        <dbReference type="ARBA" id="ARBA00001971"/>
    </source>
</evidence>
<dbReference type="InterPro" id="IPR001128">
    <property type="entry name" value="Cyt_P450"/>
</dbReference>
<dbReference type="Gene3D" id="1.10.630.10">
    <property type="entry name" value="Cytochrome P450"/>
    <property type="match status" value="1"/>
</dbReference>
<evidence type="ECO:0000313" key="6">
    <source>
        <dbReference type="Proteomes" id="UP000694412"/>
    </source>
</evidence>
<dbReference type="PANTHER" id="PTHR24300:SF177">
    <property type="entry name" value="CYTOCHROME P450 2J2"/>
    <property type="match status" value="1"/>
</dbReference>
<keyword evidence="6" id="KW-1185">Reference proteome</keyword>
<dbReference type="GO" id="GO:0016712">
    <property type="term" value="F:oxidoreductase activity, acting on paired donors, with incorporation or reduction of molecular oxygen, reduced flavin or flavoprotein as one donor, and incorporation of one atom of oxygen"/>
    <property type="evidence" value="ECO:0007669"/>
    <property type="project" value="TreeGrafter"/>
</dbReference>
<dbReference type="InterPro" id="IPR050182">
    <property type="entry name" value="Cytochrome_P450_fam2"/>
</dbReference>
<dbReference type="Pfam" id="PF00067">
    <property type="entry name" value="p450"/>
    <property type="match status" value="1"/>
</dbReference>
<keyword evidence="3" id="KW-0479">Metal-binding</keyword>
<dbReference type="PANTHER" id="PTHR24300">
    <property type="entry name" value="CYTOCHROME P450 508A4-RELATED"/>
    <property type="match status" value="1"/>
</dbReference>
<comment type="cofactor">
    <cofactor evidence="1">
        <name>heme</name>
        <dbReference type="ChEBI" id="CHEBI:30413"/>
    </cofactor>
</comment>
<dbReference type="Proteomes" id="UP000694412">
    <property type="component" value="Unassembled WGS sequence"/>
</dbReference>
<protein>
    <submittedName>
        <fullName evidence="5">Cytochrome P450 2J3-like</fullName>
    </submittedName>
</protein>
<reference evidence="5" key="1">
    <citation type="submission" date="2025-08" db="UniProtKB">
        <authorList>
            <consortium name="Ensembl"/>
        </authorList>
    </citation>
    <scope>IDENTIFICATION</scope>
</reference>
<name>A0A8C2SUC4_COTJA</name>
<accession>A0A8C2SUC4</accession>
<dbReference type="Ensembl" id="ENSCJPT00005004791.1">
    <property type="protein sequence ID" value="ENSCJPP00005002577.1"/>
    <property type="gene ID" value="ENSCJPG00005002875.1"/>
</dbReference>
<dbReference type="SUPFAM" id="SSF48264">
    <property type="entry name" value="Cytochrome P450"/>
    <property type="match status" value="1"/>
</dbReference>
<evidence type="ECO:0000313" key="5">
    <source>
        <dbReference type="Ensembl" id="ENSCJPP00005002577.1"/>
    </source>
</evidence>
<comment type="similarity">
    <text evidence="2">Belongs to the cytochrome P450 family.</text>
</comment>
<reference evidence="5" key="2">
    <citation type="submission" date="2025-09" db="UniProtKB">
        <authorList>
            <consortium name="Ensembl"/>
        </authorList>
    </citation>
    <scope>IDENTIFICATION</scope>
</reference>
<dbReference type="GO" id="GO:0005737">
    <property type="term" value="C:cytoplasm"/>
    <property type="evidence" value="ECO:0007669"/>
    <property type="project" value="TreeGrafter"/>
</dbReference>
<organism evidence="5 6">
    <name type="scientific">Coturnix japonica</name>
    <name type="common">Japanese quail</name>
    <name type="synonym">Coturnix coturnix japonica</name>
    <dbReference type="NCBI Taxonomy" id="93934"/>
    <lineage>
        <taxon>Eukaryota</taxon>
        <taxon>Metazoa</taxon>
        <taxon>Chordata</taxon>
        <taxon>Craniata</taxon>
        <taxon>Vertebrata</taxon>
        <taxon>Euteleostomi</taxon>
        <taxon>Archelosauria</taxon>
        <taxon>Archosauria</taxon>
        <taxon>Dinosauria</taxon>
        <taxon>Saurischia</taxon>
        <taxon>Theropoda</taxon>
        <taxon>Coelurosauria</taxon>
        <taxon>Aves</taxon>
        <taxon>Neognathae</taxon>
        <taxon>Galloanserae</taxon>
        <taxon>Galliformes</taxon>
        <taxon>Phasianidae</taxon>
        <taxon>Perdicinae</taxon>
        <taxon>Coturnix</taxon>
    </lineage>
</organism>
<dbReference type="AlphaFoldDB" id="A0A8C2SUC4"/>
<proteinExistence type="inferred from homology"/>